<comment type="caution">
    <text evidence="1">The sequence shown here is derived from an EMBL/GenBank/DDBJ whole genome shotgun (WGS) entry which is preliminary data.</text>
</comment>
<evidence type="ECO:0000313" key="1">
    <source>
        <dbReference type="EMBL" id="MCQ8833757.1"/>
    </source>
</evidence>
<protein>
    <submittedName>
        <fullName evidence="1">Uncharacterized protein</fullName>
    </submittedName>
</protein>
<dbReference type="RefSeq" id="WP_257634233.1">
    <property type="nucleotide sequence ID" value="NZ_JANIIC010000048.1"/>
</dbReference>
<organism evidence="1 2">
    <name type="scientific">Streptomyces malaysiensis subsp. samsunensis</name>
    <dbReference type="NCBI Taxonomy" id="459658"/>
    <lineage>
        <taxon>Bacteria</taxon>
        <taxon>Bacillati</taxon>
        <taxon>Actinomycetota</taxon>
        <taxon>Actinomycetes</taxon>
        <taxon>Kitasatosporales</taxon>
        <taxon>Streptomycetaceae</taxon>
        <taxon>Streptomyces</taxon>
        <taxon>Streptomyces violaceusniger group</taxon>
    </lineage>
</organism>
<keyword evidence="2" id="KW-1185">Reference proteome</keyword>
<proteinExistence type="predicted"/>
<reference evidence="1" key="1">
    <citation type="submission" date="2022-06" db="EMBL/GenBank/DDBJ databases">
        <title>WGS of actinobacteria.</title>
        <authorList>
            <person name="Thawai C."/>
        </authorList>
    </citation>
    <scope>NUCLEOTIDE SEQUENCE</scope>
    <source>
        <strain evidence="1">DSM 42010</strain>
    </source>
</reference>
<dbReference type="EMBL" id="JANIIC010000048">
    <property type="protein sequence ID" value="MCQ8833757.1"/>
    <property type="molecule type" value="Genomic_DNA"/>
</dbReference>
<name>A0A9X2RWY7_STRMQ</name>
<gene>
    <name evidence="1" type="ORF">NQU54_33080</name>
</gene>
<accession>A0A9X2RWY7</accession>
<dbReference type="Gene3D" id="3.40.50.300">
    <property type="entry name" value="P-loop containing nucleotide triphosphate hydrolases"/>
    <property type="match status" value="1"/>
</dbReference>
<evidence type="ECO:0000313" key="2">
    <source>
        <dbReference type="Proteomes" id="UP001142400"/>
    </source>
</evidence>
<dbReference type="InterPro" id="IPR027417">
    <property type="entry name" value="P-loop_NTPase"/>
</dbReference>
<dbReference type="AlphaFoldDB" id="A0A9X2RWY7"/>
<sequence length="861" mass="94729">MATTPPTQEETEDNAPPELTGLRARMAQMHNPGLYVGSGLGIASGWLSGDPLLYTTLGTTGVAAGWTALGMNPGPWRWLPGQGEPWEWMNRSSRRGYRRRVRRMRRRLGLDHAYGPAVGPDGLLVPTVGIADGWRHRDDRAALVRAAKADAYRKRSATLRAIWAKGLPDWERGWWRRYSPVEMALRAGPLAAIPASSYIDVPWWARLLVASTAATWGARMWALPDSAAPAADEHPDGLDGIDWYLARWAEWIACDQGPLPASKLTDVRLDEDRLTAIIVSTTARPALGVGQDAVSIAFEVPPRAVNIYRPDDMAASRAKLSVKLRNRTGELDMDDLSAVWEEYSPYHGSELYDAEETEFGRRFKLLMPRRGSSVADVQALAIAQALDMDGADAVSHLHLRVIDARRVEVNEMSINPLQDGVPLDPNALVMDDRGYVTVGKDIYGDPARWRLMIPNEGKFGLTGQQGMSAVHSFSSGTTGSGKSSLEETLLIAQMINGIVGWLADGKYGAGFASWTHVLDWMVKSHYGAMLMGQAAVDAGKFRFSTQMKMQWQDADGYVMDGRSFFVPGEPFAPMQVTWDEFNEMVMDPVKDHVNPLLASASNLGRQTRSAGIGARVYVQIPNLDSIGTNKHANAIRDMLQSGNISLFRTARADIDVMSLGSRTPKFRLEPIPEKFPNGSGTGGLGYIADGADQYTQSRMMFHPNPVRVARELPRPTLTTSEADAIADMSPAGIAYLRRDEYRHMDAGEEEAFLRDLVKQEDAKRGKNTTVVDLAPVPAIPGGTDVVLDVEDEDEDLDVLVPPSRSELVWHAVDRGARRNGEIAKITSLKPPNVANATKRLERLGKLTQVDRDWHTVEPIDA</sequence>
<dbReference type="Proteomes" id="UP001142400">
    <property type="component" value="Unassembled WGS sequence"/>
</dbReference>